<evidence type="ECO:0000256" key="1">
    <source>
        <dbReference type="SAM" id="MobiDB-lite"/>
    </source>
</evidence>
<dbReference type="GeneID" id="25268168"/>
<dbReference type="EMBL" id="HG670841">
    <property type="protein sequence ID" value="CDI78243.1"/>
    <property type="molecule type" value="Genomic_DNA"/>
</dbReference>
<feature type="compositionally biased region" description="Acidic residues" evidence="1">
    <location>
        <begin position="180"/>
        <end position="195"/>
    </location>
</feature>
<feature type="compositionally biased region" description="Polar residues" evidence="1">
    <location>
        <begin position="55"/>
        <end position="81"/>
    </location>
</feature>
<dbReference type="GO" id="GO:0005634">
    <property type="term" value="C:nucleus"/>
    <property type="evidence" value="ECO:0007669"/>
    <property type="project" value="TreeGrafter"/>
</dbReference>
<evidence type="ECO:0000313" key="2">
    <source>
        <dbReference type="EMBL" id="CDI78243.1"/>
    </source>
</evidence>
<dbReference type="Proteomes" id="UP000018050">
    <property type="component" value="Unassembled WGS sequence"/>
</dbReference>
<dbReference type="RefSeq" id="XP_013251512.1">
    <property type="nucleotide sequence ID" value="XM_013396058.1"/>
</dbReference>
<dbReference type="VEuPathDB" id="ToxoDB:EAH_00000980"/>
<dbReference type="GO" id="GO:0006355">
    <property type="term" value="P:regulation of DNA-templated transcription"/>
    <property type="evidence" value="ECO:0007669"/>
    <property type="project" value="InterPro"/>
</dbReference>
<sequence length="340" mass="34772">MSLVDYGFYSDEEADGDNSDPSSVPPNSLTDSSSSSSSSNSSSSSSGAAASSSSCAVDNQQQQHPPDSSPGNAENSLSEWESTNTSLNSTAASAAASAAAAPGSLSSSAAATAASRAAEYTLQTTPSSPAGRSSKGRDTPTVAGGAAPATAAAASLSDSSKGAFRSSSPADTLQQREADNETDATDSEAAAEGDAEVASFVERLPKGPPPPELLATITRLQNLKRRGITVNANINTSLDFKNPYLLEKIMKLFGINPYSSNFPPGSAEAAVGPPFEVEGEKETPFYLYVAKRQDRRRQRREKQREVKDSYAAAAAAAAPAAVPSASAYSKTHAAAAASSK</sequence>
<feature type="region of interest" description="Disordered" evidence="1">
    <location>
        <begin position="1"/>
        <end position="210"/>
    </location>
</feature>
<dbReference type="PANTHER" id="PTHR13464">
    <property type="entry name" value="TRANSCRIPTIONAL REGULATOR PROTEIN HCNGP"/>
    <property type="match status" value="1"/>
</dbReference>
<evidence type="ECO:0000313" key="3">
    <source>
        <dbReference type="Proteomes" id="UP000018050"/>
    </source>
</evidence>
<proteinExistence type="predicted"/>
<gene>
    <name evidence="2" type="ORF">EAH_00000980</name>
</gene>
<dbReference type="AlphaFoldDB" id="U6GG16"/>
<dbReference type="OMA" id="EWESTNT"/>
<feature type="compositionally biased region" description="Low complexity" evidence="1">
    <location>
        <begin position="19"/>
        <end position="54"/>
    </location>
</feature>
<dbReference type="InterPro" id="IPR012479">
    <property type="entry name" value="SAP30BP"/>
</dbReference>
<reference evidence="2" key="1">
    <citation type="submission" date="2013-10" db="EMBL/GenBank/DDBJ databases">
        <title>Genomic analysis of the causative agents of coccidiosis in chickens.</title>
        <authorList>
            <person name="Reid A.J."/>
            <person name="Blake D."/>
            <person name="Billington K."/>
            <person name="Browne H."/>
            <person name="Dunn M."/>
            <person name="Hung S."/>
            <person name="Kawahara F."/>
            <person name="Miranda-Saavedra D."/>
            <person name="Mourier T."/>
            <person name="Nagra H."/>
            <person name="Otto T.D."/>
            <person name="Rawlings N."/>
            <person name="Sanchez A."/>
            <person name="Sanders M."/>
            <person name="Subramaniam C."/>
            <person name="Tay Y."/>
            <person name="Dear P."/>
            <person name="Doerig C."/>
            <person name="Gruber A."/>
            <person name="Parkinson J."/>
            <person name="Shirley M."/>
            <person name="Wan K.L."/>
            <person name="Berriman M."/>
            <person name="Tomley F."/>
            <person name="Pain A."/>
        </authorList>
    </citation>
    <scope>NUCLEOTIDE SEQUENCE</scope>
    <source>
        <strain evidence="2">Houghton</strain>
    </source>
</reference>
<dbReference type="OrthoDB" id="354771at2759"/>
<organism evidence="2 3">
    <name type="scientific">Eimeria acervulina</name>
    <name type="common">Coccidian parasite</name>
    <dbReference type="NCBI Taxonomy" id="5801"/>
    <lineage>
        <taxon>Eukaryota</taxon>
        <taxon>Sar</taxon>
        <taxon>Alveolata</taxon>
        <taxon>Apicomplexa</taxon>
        <taxon>Conoidasida</taxon>
        <taxon>Coccidia</taxon>
        <taxon>Eucoccidiorida</taxon>
        <taxon>Eimeriorina</taxon>
        <taxon>Eimeriidae</taxon>
        <taxon>Eimeria</taxon>
    </lineage>
</organism>
<protein>
    <submittedName>
        <fullName evidence="2">HCNGP-like family protein, related, related</fullName>
    </submittedName>
</protein>
<name>U6GG16_EIMAC</name>
<accession>U6GG16</accession>
<feature type="compositionally biased region" description="Polar residues" evidence="1">
    <location>
        <begin position="121"/>
        <end position="131"/>
    </location>
</feature>
<dbReference type="Pfam" id="PF07818">
    <property type="entry name" value="HCNGP"/>
    <property type="match status" value="1"/>
</dbReference>
<feature type="compositionally biased region" description="Low complexity" evidence="1">
    <location>
        <begin position="82"/>
        <end position="118"/>
    </location>
</feature>
<keyword evidence="3" id="KW-1185">Reference proteome</keyword>
<dbReference type="PANTHER" id="PTHR13464:SF0">
    <property type="entry name" value="SAP30-BINDING PROTEIN"/>
    <property type="match status" value="1"/>
</dbReference>
<feature type="compositionally biased region" description="Low complexity" evidence="1">
    <location>
        <begin position="143"/>
        <end position="163"/>
    </location>
</feature>
<reference evidence="2" key="2">
    <citation type="submission" date="2013-10" db="EMBL/GenBank/DDBJ databases">
        <authorList>
            <person name="Aslett M."/>
        </authorList>
    </citation>
    <scope>NUCLEOTIDE SEQUENCE</scope>
    <source>
        <strain evidence="2">Houghton</strain>
    </source>
</reference>